<feature type="transmembrane region" description="Helical" evidence="8">
    <location>
        <begin position="82"/>
        <end position="103"/>
    </location>
</feature>
<dbReference type="PANTHER" id="PTHR42929">
    <property type="entry name" value="INNER MEMBRANE ABC TRANSPORTER PERMEASE PROTEIN YDCU-RELATED-RELATED"/>
    <property type="match status" value="1"/>
</dbReference>
<proteinExistence type="inferred from homology"/>
<dbReference type="PROSITE" id="PS50928">
    <property type="entry name" value="ABC_TM1"/>
    <property type="match status" value="1"/>
</dbReference>
<dbReference type="Gene3D" id="1.10.3720.10">
    <property type="entry name" value="MetI-like"/>
    <property type="match status" value="1"/>
</dbReference>
<keyword evidence="4" id="KW-1003">Cell membrane</keyword>
<feature type="transmembrane region" description="Helical" evidence="8">
    <location>
        <begin position="12"/>
        <end position="34"/>
    </location>
</feature>
<comment type="similarity">
    <text evidence="2">Belongs to the binding-protein-dependent transport system permease family. CysTW subfamily.</text>
</comment>
<comment type="subcellular location">
    <subcellularLocation>
        <location evidence="1 8">Cell membrane</location>
        <topology evidence="1 8">Multi-pass membrane protein</topology>
    </subcellularLocation>
</comment>
<sequence>MGVVMGGVLRRYGPVLTAAILLAVASWLLLLVVLPQVLMVDFSFRPSLPPSKAGGPEDVYTLRNYATLWTNQIHLAIFLKTIWASSLVTAVTLAVCYPVAFYLAQVAPRRRLPTLVLMLVIPFWINELLRTFAWYIILAYNGPLNALLVGLGIFSEPQRLLGGDAGVIVGMVYVYILFMVFPIMNAMESLDRNQIEAARDLGAGWLRIHRRIVIPHAKPGIAVGCIMTFMLAAGSYAVPALLGGPQSRWFTEVIYNWFFEGGNWNQGAAYAFILLILCIAFILLMMRLFRVGLTDIAK</sequence>
<accession>A0ABU0WLR0</accession>
<evidence type="ECO:0000313" key="10">
    <source>
        <dbReference type="EMBL" id="MDQ2105148.1"/>
    </source>
</evidence>
<evidence type="ECO:0000256" key="4">
    <source>
        <dbReference type="ARBA" id="ARBA00022475"/>
    </source>
</evidence>
<dbReference type="Pfam" id="PF00528">
    <property type="entry name" value="BPD_transp_1"/>
    <property type="match status" value="1"/>
</dbReference>
<feature type="transmembrane region" description="Helical" evidence="8">
    <location>
        <begin position="220"/>
        <end position="242"/>
    </location>
</feature>
<dbReference type="PANTHER" id="PTHR42929:SF1">
    <property type="entry name" value="INNER MEMBRANE ABC TRANSPORTER PERMEASE PROTEIN YDCU-RELATED"/>
    <property type="match status" value="1"/>
</dbReference>
<keyword evidence="5 8" id="KW-0812">Transmembrane</keyword>
<evidence type="ECO:0000313" key="11">
    <source>
        <dbReference type="Proteomes" id="UP001227317"/>
    </source>
</evidence>
<keyword evidence="3 8" id="KW-0813">Transport</keyword>
<feature type="transmembrane region" description="Helical" evidence="8">
    <location>
        <begin position="160"/>
        <end position="184"/>
    </location>
</feature>
<evidence type="ECO:0000256" key="2">
    <source>
        <dbReference type="ARBA" id="ARBA00007069"/>
    </source>
</evidence>
<dbReference type="Proteomes" id="UP001227317">
    <property type="component" value="Unassembled WGS sequence"/>
</dbReference>
<keyword evidence="11" id="KW-1185">Reference proteome</keyword>
<evidence type="ECO:0000256" key="5">
    <source>
        <dbReference type="ARBA" id="ARBA00022692"/>
    </source>
</evidence>
<keyword evidence="7 8" id="KW-0472">Membrane</keyword>
<protein>
    <submittedName>
        <fullName evidence="10">ABC transporter permease</fullName>
    </submittedName>
</protein>
<evidence type="ECO:0000256" key="7">
    <source>
        <dbReference type="ARBA" id="ARBA00023136"/>
    </source>
</evidence>
<evidence type="ECO:0000256" key="8">
    <source>
        <dbReference type="RuleBase" id="RU363032"/>
    </source>
</evidence>
<dbReference type="CDD" id="cd06261">
    <property type="entry name" value="TM_PBP2"/>
    <property type="match status" value="1"/>
</dbReference>
<name>A0ABU0WLR0_9PROT</name>
<feature type="domain" description="ABC transmembrane type-1" evidence="9">
    <location>
        <begin position="78"/>
        <end position="285"/>
    </location>
</feature>
<gene>
    <name evidence="10" type="ORF">QSG27_20785</name>
</gene>
<dbReference type="InterPro" id="IPR035906">
    <property type="entry name" value="MetI-like_sf"/>
</dbReference>
<dbReference type="InterPro" id="IPR000515">
    <property type="entry name" value="MetI-like"/>
</dbReference>
<evidence type="ECO:0000256" key="1">
    <source>
        <dbReference type="ARBA" id="ARBA00004651"/>
    </source>
</evidence>
<comment type="caution">
    <text evidence="10">The sequence shown here is derived from an EMBL/GenBank/DDBJ whole genome shotgun (WGS) entry which is preliminary data.</text>
</comment>
<evidence type="ECO:0000259" key="9">
    <source>
        <dbReference type="PROSITE" id="PS50928"/>
    </source>
</evidence>
<dbReference type="SUPFAM" id="SSF161098">
    <property type="entry name" value="MetI-like"/>
    <property type="match status" value="1"/>
</dbReference>
<evidence type="ECO:0000256" key="6">
    <source>
        <dbReference type="ARBA" id="ARBA00022989"/>
    </source>
</evidence>
<keyword evidence="6 8" id="KW-1133">Transmembrane helix</keyword>
<organism evidence="10 11">
    <name type="scientific">Azospirillum isscasi</name>
    <dbReference type="NCBI Taxonomy" id="3053926"/>
    <lineage>
        <taxon>Bacteria</taxon>
        <taxon>Pseudomonadati</taxon>
        <taxon>Pseudomonadota</taxon>
        <taxon>Alphaproteobacteria</taxon>
        <taxon>Rhodospirillales</taxon>
        <taxon>Azospirillaceae</taxon>
        <taxon>Azospirillum</taxon>
    </lineage>
</organism>
<dbReference type="RefSeq" id="WP_306709475.1">
    <property type="nucleotide sequence ID" value="NZ_JAUJFI010000124.1"/>
</dbReference>
<dbReference type="EMBL" id="JAUJFI010000124">
    <property type="protein sequence ID" value="MDQ2105148.1"/>
    <property type="molecule type" value="Genomic_DNA"/>
</dbReference>
<reference evidence="10 11" key="1">
    <citation type="submission" date="2023-06" db="EMBL/GenBank/DDBJ databases">
        <title>Azospirillum isscasensis sp.nov, a bacterium isolated from rhizosphere soil of rice.</title>
        <authorList>
            <person name="Wang H."/>
        </authorList>
    </citation>
    <scope>NUCLEOTIDE SEQUENCE [LARGE SCALE GENOMIC DNA]</scope>
    <source>
        <strain evidence="10 11">C340-1</strain>
    </source>
</reference>
<feature type="transmembrane region" description="Helical" evidence="8">
    <location>
        <begin position="267"/>
        <end position="289"/>
    </location>
</feature>
<evidence type="ECO:0000256" key="3">
    <source>
        <dbReference type="ARBA" id="ARBA00022448"/>
    </source>
</evidence>